<keyword evidence="1" id="KW-1133">Transmembrane helix</keyword>
<organism evidence="2">
    <name type="scientific">marine metagenome</name>
    <dbReference type="NCBI Taxonomy" id="408172"/>
    <lineage>
        <taxon>unclassified sequences</taxon>
        <taxon>metagenomes</taxon>
        <taxon>ecological metagenomes</taxon>
    </lineage>
</organism>
<proteinExistence type="predicted"/>
<feature type="non-terminal residue" evidence="2">
    <location>
        <position position="201"/>
    </location>
</feature>
<reference evidence="2" key="1">
    <citation type="submission" date="2018-05" db="EMBL/GenBank/DDBJ databases">
        <authorList>
            <person name="Lanie J.A."/>
            <person name="Ng W.-L."/>
            <person name="Kazmierczak K.M."/>
            <person name="Andrzejewski T.M."/>
            <person name="Davidsen T.M."/>
            <person name="Wayne K.J."/>
            <person name="Tettelin H."/>
            <person name="Glass J.I."/>
            <person name="Rusch D."/>
            <person name="Podicherti R."/>
            <person name="Tsui H.-C.T."/>
            <person name="Winkler M.E."/>
        </authorList>
    </citation>
    <scope>NUCLEOTIDE SEQUENCE</scope>
</reference>
<name>A0A383BS98_9ZZZZ</name>
<dbReference type="AlphaFoldDB" id="A0A383BS98"/>
<evidence type="ECO:0000313" key="2">
    <source>
        <dbReference type="EMBL" id="SVE22195.1"/>
    </source>
</evidence>
<gene>
    <name evidence="2" type="ORF">METZ01_LOCUS475049</name>
</gene>
<sequence length="201" mass="23193">MRNKFLYTIAHLSVSHTWLMAVGILFLTIFLGYRAGTLQMRTGFDQLLPGDNPRTTEYNRIIDEFQNESNIMLLAKGHKDSLIAYADAVKPLLEGFDEWVASVHTKIPEDFYRRNALKLLPPDQLDNFGSMFYDPNLVPFLHNLNNSFESEYQRNDDALKSRRDELDAVRFLDGLEIFVNLQRQVMDRESSDDIGQKAVDA</sequence>
<keyword evidence="1" id="KW-0472">Membrane</keyword>
<feature type="transmembrane region" description="Helical" evidence="1">
    <location>
        <begin position="6"/>
        <end position="31"/>
    </location>
</feature>
<protein>
    <submittedName>
        <fullName evidence="2">Uncharacterized protein</fullName>
    </submittedName>
</protein>
<evidence type="ECO:0000256" key="1">
    <source>
        <dbReference type="SAM" id="Phobius"/>
    </source>
</evidence>
<accession>A0A383BS98</accession>
<keyword evidence="1" id="KW-0812">Transmembrane</keyword>
<dbReference type="EMBL" id="UINC01202408">
    <property type="protein sequence ID" value="SVE22195.1"/>
    <property type="molecule type" value="Genomic_DNA"/>
</dbReference>